<sequence length="233" mass="26363">MSFFYPVDLTIPPSGPPPAYSLVDKPAVSPVPNPALSPLSPFTSEASSSASSPYGSPSQESLDLDLNDRDRMDLLMNIRTTENDCYQAFKILQKLTCVGGDQVKFPNSITSEDEGSIVRYLHYWTSLTPHPFCVLVYTMHLIEKLQLKYPTLVADSKTIKDTSLRLIFSAFLLATKMSTDNSYHNSSFVDRTSWTLNQINRMETELLGWLSFELYLEPWEFLERAKAFDRIPA</sequence>
<dbReference type="Gene3D" id="1.10.472.10">
    <property type="entry name" value="Cyclin-like"/>
    <property type="match status" value="1"/>
</dbReference>
<reference evidence="2" key="1">
    <citation type="submission" date="2014-08" db="EMBL/GenBank/DDBJ databases">
        <authorList>
            <person name="Sharma Rahul"/>
            <person name="Thines Marco"/>
        </authorList>
    </citation>
    <scope>NUCLEOTIDE SEQUENCE</scope>
</reference>
<dbReference type="GO" id="GO:0019901">
    <property type="term" value="F:protein kinase binding"/>
    <property type="evidence" value="ECO:0007669"/>
    <property type="project" value="InterPro"/>
</dbReference>
<dbReference type="InterPro" id="IPR013922">
    <property type="entry name" value="Cyclin_PHO80-like"/>
</dbReference>
<dbReference type="InterPro" id="IPR036915">
    <property type="entry name" value="Cyclin-like_sf"/>
</dbReference>
<dbReference type="AlphaFoldDB" id="A0A0F7SUB1"/>
<dbReference type="Pfam" id="PF08613">
    <property type="entry name" value="Cyclin"/>
    <property type="match status" value="1"/>
</dbReference>
<name>A0A0F7SUB1_PHARH</name>
<evidence type="ECO:0000313" key="2">
    <source>
        <dbReference type="EMBL" id="CED85056.1"/>
    </source>
</evidence>
<dbReference type="EMBL" id="LN483332">
    <property type="protein sequence ID" value="CED85056.1"/>
    <property type="molecule type" value="Genomic_DNA"/>
</dbReference>
<organism evidence="2">
    <name type="scientific">Phaffia rhodozyma</name>
    <name type="common">Yeast</name>
    <name type="synonym">Xanthophyllomyces dendrorhous</name>
    <dbReference type="NCBI Taxonomy" id="264483"/>
    <lineage>
        <taxon>Eukaryota</taxon>
        <taxon>Fungi</taxon>
        <taxon>Dikarya</taxon>
        <taxon>Basidiomycota</taxon>
        <taxon>Agaricomycotina</taxon>
        <taxon>Tremellomycetes</taxon>
        <taxon>Cystofilobasidiales</taxon>
        <taxon>Mrakiaceae</taxon>
        <taxon>Phaffia</taxon>
    </lineage>
</organism>
<accession>A0A0F7SUB1</accession>
<feature type="compositionally biased region" description="Low complexity" evidence="1">
    <location>
        <begin position="37"/>
        <end position="61"/>
    </location>
</feature>
<protein>
    <submittedName>
        <fullName evidence="2">Cyclin PHO80-like</fullName>
    </submittedName>
</protein>
<dbReference type="CDD" id="cd20557">
    <property type="entry name" value="CYCLIN_ScPCL1-like"/>
    <property type="match status" value="1"/>
</dbReference>
<dbReference type="SUPFAM" id="SSF47954">
    <property type="entry name" value="Cyclin-like"/>
    <property type="match status" value="1"/>
</dbReference>
<proteinExistence type="predicted"/>
<feature type="region of interest" description="Disordered" evidence="1">
    <location>
        <begin position="34"/>
        <end position="64"/>
    </location>
</feature>
<evidence type="ECO:0000256" key="1">
    <source>
        <dbReference type="SAM" id="MobiDB-lite"/>
    </source>
</evidence>